<gene>
    <name evidence="2" type="ORF">DICVIV_07687</name>
</gene>
<dbReference type="InterPro" id="IPR036703">
    <property type="entry name" value="MOB_kinase_act_sf"/>
</dbReference>
<name>A0A0D8XV71_DICVI</name>
<dbReference type="FunFam" id="1.20.140.30:FF:000001">
    <property type="entry name" value="MOB kinase activator 1A"/>
    <property type="match status" value="1"/>
</dbReference>
<keyword evidence="1" id="KW-0479">Metal-binding</keyword>
<keyword evidence="1" id="KW-0862">Zinc</keyword>
<dbReference type="SMART" id="SM01388">
    <property type="entry name" value="Mob1_phocein"/>
    <property type="match status" value="1"/>
</dbReference>
<proteinExistence type="predicted"/>
<evidence type="ECO:0000313" key="3">
    <source>
        <dbReference type="Proteomes" id="UP000053766"/>
    </source>
</evidence>
<feature type="binding site" evidence="1">
    <location>
        <position position="88"/>
    </location>
    <ligand>
        <name>Zn(2+)</name>
        <dbReference type="ChEBI" id="CHEBI:29105"/>
    </ligand>
</feature>
<evidence type="ECO:0000256" key="1">
    <source>
        <dbReference type="PIRSR" id="PIRSR605301-1"/>
    </source>
</evidence>
<accession>A0A0D8XV71</accession>
<protein>
    <submittedName>
        <fullName evidence="2">Mob1/phocein family protein</fullName>
    </submittedName>
</protein>
<dbReference type="Pfam" id="PF03637">
    <property type="entry name" value="Mob1_phocein"/>
    <property type="match status" value="1"/>
</dbReference>
<dbReference type="SUPFAM" id="SSF101152">
    <property type="entry name" value="Mob1/phocein"/>
    <property type="match status" value="1"/>
</dbReference>
<keyword evidence="3" id="KW-1185">Reference proteome</keyword>
<dbReference type="EMBL" id="KN716362">
    <property type="protein sequence ID" value="KJH46251.1"/>
    <property type="molecule type" value="Genomic_DNA"/>
</dbReference>
<reference evidence="2 3" key="1">
    <citation type="submission" date="2013-11" db="EMBL/GenBank/DDBJ databases">
        <title>Draft genome of the bovine lungworm Dictyocaulus viviparus.</title>
        <authorList>
            <person name="Mitreva M."/>
        </authorList>
    </citation>
    <scope>NUCLEOTIDE SEQUENCE [LARGE SCALE GENOMIC DNA]</scope>
    <source>
        <strain evidence="2 3">HannoverDv2000</strain>
    </source>
</reference>
<dbReference type="OrthoDB" id="8170117at2759"/>
<evidence type="ECO:0000313" key="2">
    <source>
        <dbReference type="EMBL" id="KJH46251.1"/>
    </source>
</evidence>
<dbReference type="STRING" id="29172.A0A0D8XV71"/>
<sequence length="230" mass="27236">MTSLLDFLQVNKQKTFRPKKRFPEGTMRYNLHKKAQATLHSGVDLRTAVRLPFKESLDDWIAVHTVDFFNRINLMYGTIADACTKESCPTMSGGSKYEYLWQDGIEYKKPTRLPAPDYVVLLMDWIEIRINDETIFPTCTNVPFPKDFRQICKKILTRLFRVFVHVYIHHFDRLVDIGAEPHVNTLYKHFYFFVTEYNLVSSKELEALVCYPDYLIYSILLKKCEYIYML</sequence>
<feature type="binding site" evidence="1">
    <location>
        <position position="170"/>
    </location>
    <ligand>
        <name>Zn(2+)</name>
        <dbReference type="ChEBI" id="CHEBI:29105"/>
    </ligand>
</feature>
<organism evidence="2 3">
    <name type="scientific">Dictyocaulus viviparus</name>
    <name type="common">Bovine lungworm</name>
    <dbReference type="NCBI Taxonomy" id="29172"/>
    <lineage>
        <taxon>Eukaryota</taxon>
        <taxon>Metazoa</taxon>
        <taxon>Ecdysozoa</taxon>
        <taxon>Nematoda</taxon>
        <taxon>Chromadorea</taxon>
        <taxon>Rhabditida</taxon>
        <taxon>Rhabditina</taxon>
        <taxon>Rhabditomorpha</taxon>
        <taxon>Strongyloidea</taxon>
        <taxon>Metastrongylidae</taxon>
        <taxon>Dictyocaulus</taxon>
    </lineage>
</organism>
<dbReference type="AlphaFoldDB" id="A0A0D8XV71"/>
<dbReference type="Gene3D" id="1.20.140.30">
    <property type="entry name" value="MOB kinase activator"/>
    <property type="match status" value="1"/>
</dbReference>
<dbReference type="PANTHER" id="PTHR22599">
    <property type="entry name" value="MPS ONE BINDER KINASE ACTIVATOR-LIKE MOB"/>
    <property type="match status" value="1"/>
</dbReference>
<dbReference type="Proteomes" id="UP000053766">
    <property type="component" value="Unassembled WGS sequence"/>
</dbReference>
<feature type="binding site" evidence="1">
    <location>
        <position position="165"/>
    </location>
    <ligand>
        <name>Zn(2+)</name>
        <dbReference type="ChEBI" id="CHEBI:29105"/>
    </ligand>
</feature>
<dbReference type="InterPro" id="IPR005301">
    <property type="entry name" value="MOB_kinase_act_fam"/>
</dbReference>
<reference evidence="3" key="2">
    <citation type="journal article" date="2016" name="Sci. Rep.">
        <title>Dictyocaulus viviparus genome, variome and transcriptome elucidate lungworm biology and support future intervention.</title>
        <authorList>
            <person name="McNulty S.N."/>
            <person name="Strube C."/>
            <person name="Rosa B.A."/>
            <person name="Martin J.C."/>
            <person name="Tyagi R."/>
            <person name="Choi Y.J."/>
            <person name="Wang Q."/>
            <person name="Hallsworth Pepin K."/>
            <person name="Zhang X."/>
            <person name="Ozersky P."/>
            <person name="Wilson R.K."/>
            <person name="Sternberg P.W."/>
            <person name="Gasser R.B."/>
            <person name="Mitreva M."/>
        </authorList>
    </citation>
    <scope>NUCLEOTIDE SEQUENCE [LARGE SCALE GENOMIC DNA]</scope>
    <source>
        <strain evidence="3">HannoverDv2000</strain>
    </source>
</reference>
<feature type="binding site" evidence="1">
    <location>
        <position position="83"/>
    </location>
    <ligand>
        <name>Zn(2+)</name>
        <dbReference type="ChEBI" id="CHEBI:29105"/>
    </ligand>
</feature>